<organism evidence="3 4">
    <name type="scientific">Saccharothrix hoggarensis</name>
    <dbReference type="NCBI Taxonomy" id="913853"/>
    <lineage>
        <taxon>Bacteria</taxon>
        <taxon>Bacillati</taxon>
        <taxon>Actinomycetota</taxon>
        <taxon>Actinomycetes</taxon>
        <taxon>Pseudonocardiales</taxon>
        <taxon>Pseudonocardiaceae</taxon>
        <taxon>Saccharothrix</taxon>
    </lineage>
</organism>
<evidence type="ECO:0000313" key="3">
    <source>
        <dbReference type="EMBL" id="MFD1151756.1"/>
    </source>
</evidence>
<keyword evidence="1" id="KW-1133">Transmembrane helix</keyword>
<dbReference type="Pfam" id="PF14219">
    <property type="entry name" value="DUF4328"/>
    <property type="match status" value="1"/>
</dbReference>
<keyword evidence="4" id="KW-1185">Reference proteome</keyword>
<sequence>MRGLGVAFAVLVGITVVSDVLVTAWVWRLRDVLDDYLHDLVGEAELNGELAASAALGILNTALYVATGVVFVVWLWRVRLNADLIAPHASPYRRSWVIWGWLPIVSLWIPRRLVADAWDVSRTRHESAGGHGLVNLWWGLFLGYQVLDRVADRLLARSETVDGLGTGAQVLTLATALSVPAAVVAVLVVRRIGEWQSTPGFVTPDEVVSPMAAGLSPVDWPGAALPSNPVIAPPRHDPRWRRPD</sequence>
<gene>
    <name evidence="3" type="ORF">ACFQ3T_31865</name>
</gene>
<evidence type="ECO:0000256" key="1">
    <source>
        <dbReference type="SAM" id="Phobius"/>
    </source>
</evidence>
<evidence type="ECO:0000313" key="4">
    <source>
        <dbReference type="Proteomes" id="UP001597168"/>
    </source>
</evidence>
<dbReference type="Proteomes" id="UP001597168">
    <property type="component" value="Unassembled WGS sequence"/>
</dbReference>
<feature type="transmembrane region" description="Helical" evidence="1">
    <location>
        <begin position="127"/>
        <end position="147"/>
    </location>
</feature>
<name>A0ABW3R3V7_9PSEU</name>
<dbReference type="EMBL" id="JBHTLK010000274">
    <property type="protein sequence ID" value="MFD1151756.1"/>
    <property type="molecule type" value="Genomic_DNA"/>
</dbReference>
<evidence type="ECO:0000259" key="2">
    <source>
        <dbReference type="Pfam" id="PF14219"/>
    </source>
</evidence>
<accession>A0ABW3R3V7</accession>
<dbReference type="InterPro" id="IPR025565">
    <property type="entry name" value="DUF4328"/>
</dbReference>
<keyword evidence="1" id="KW-0472">Membrane</keyword>
<feature type="transmembrane region" description="Helical" evidence="1">
    <location>
        <begin position="6"/>
        <end position="29"/>
    </location>
</feature>
<comment type="caution">
    <text evidence="3">The sequence shown here is derived from an EMBL/GenBank/DDBJ whole genome shotgun (WGS) entry which is preliminary data.</text>
</comment>
<protein>
    <submittedName>
        <fullName evidence="3">DUF4328 domain-containing protein</fullName>
    </submittedName>
</protein>
<feature type="domain" description="DUF4328" evidence="2">
    <location>
        <begin position="43"/>
        <end position="192"/>
    </location>
</feature>
<reference evidence="4" key="1">
    <citation type="journal article" date="2019" name="Int. J. Syst. Evol. Microbiol.">
        <title>The Global Catalogue of Microorganisms (GCM) 10K type strain sequencing project: providing services to taxonomists for standard genome sequencing and annotation.</title>
        <authorList>
            <consortium name="The Broad Institute Genomics Platform"/>
            <consortium name="The Broad Institute Genome Sequencing Center for Infectious Disease"/>
            <person name="Wu L."/>
            <person name="Ma J."/>
        </authorList>
    </citation>
    <scope>NUCLEOTIDE SEQUENCE [LARGE SCALE GENOMIC DNA]</scope>
    <source>
        <strain evidence="4">CCUG 60214</strain>
    </source>
</reference>
<dbReference type="RefSeq" id="WP_380729044.1">
    <property type="nucleotide sequence ID" value="NZ_JBHTLK010000274.1"/>
</dbReference>
<keyword evidence="1" id="KW-0812">Transmembrane</keyword>
<proteinExistence type="predicted"/>
<feature type="transmembrane region" description="Helical" evidence="1">
    <location>
        <begin position="50"/>
        <end position="76"/>
    </location>
</feature>
<feature type="transmembrane region" description="Helical" evidence="1">
    <location>
        <begin position="167"/>
        <end position="189"/>
    </location>
</feature>